<dbReference type="InterPro" id="IPR020103">
    <property type="entry name" value="PsdUridine_synth_cat_dom_sf"/>
</dbReference>
<dbReference type="PROSITE" id="PS01129">
    <property type="entry name" value="PSI_RLU"/>
    <property type="match status" value="1"/>
</dbReference>
<gene>
    <name evidence="8" type="primary">rluD</name>
    <name evidence="8" type="ORF">ERCIPSTX3056_358</name>
</gene>
<evidence type="ECO:0000256" key="5">
    <source>
        <dbReference type="PROSITE-ProRule" id="PRU00182"/>
    </source>
</evidence>
<evidence type="ECO:0000256" key="6">
    <source>
        <dbReference type="RuleBase" id="RU362028"/>
    </source>
</evidence>
<dbReference type="PANTHER" id="PTHR21600:SF44">
    <property type="entry name" value="RIBOSOMAL LARGE SUBUNIT PSEUDOURIDINE SYNTHASE D"/>
    <property type="match status" value="1"/>
</dbReference>
<dbReference type="KEGG" id="ehd:ERCIPSTX3056_358"/>
<reference evidence="8 9" key="1">
    <citation type="submission" date="2019-02" db="EMBL/GenBank/DDBJ databases">
        <authorList>
            <person name="Manzano-Marin A."/>
            <person name="Manzano-Marin A."/>
        </authorList>
    </citation>
    <scope>NUCLEOTIDE SEQUENCE [LARGE SCALE GENOMIC DNA]</scope>
    <source>
        <strain evidence="8 9">ErCipseudotaxifoliae</strain>
    </source>
</reference>
<dbReference type="GO" id="GO:0000455">
    <property type="term" value="P:enzyme-directed rRNA pseudouridine synthesis"/>
    <property type="evidence" value="ECO:0007669"/>
    <property type="project" value="UniProtKB-ARBA"/>
</dbReference>
<sequence>MKKQIKLNAVVATLQFGQRLDQALKELFPKYSRSCLKTWILKQYVSVNGMIADKAKKKVFGGELISIHAEITDTTCLASRKIKLNIVYEDADILLINKPSQLVVHPGPGHHDDTVMNALLYHFPTSACIPRAGIVHRLDKDTTGLMVIAKTIPAQNNLLEALQKRKITREYEAIVTGRIIIDGKVDAPIGRHVTKRTHMAVNTTGKPALTYYHIIKNFRSHTWLKLRLDTGRTHQIRVHMSHITHPIVGDPIYSLRPRLPKGFSEDLITTLCSFNRQALHATMLRMSHPISGIAMEWHTKLPQDMLALIHAIRIDTENFQQ</sequence>
<protein>
    <recommendedName>
        <fullName evidence="6">Pseudouridine synthase</fullName>
        <ecNumber evidence="6">5.4.99.-</ecNumber>
    </recommendedName>
</protein>
<evidence type="ECO:0000313" key="9">
    <source>
        <dbReference type="Proteomes" id="UP000294462"/>
    </source>
</evidence>
<name>A0A451DJP7_9GAMM</name>
<dbReference type="PROSITE" id="PS50889">
    <property type="entry name" value="S4"/>
    <property type="match status" value="1"/>
</dbReference>
<comment type="similarity">
    <text evidence="1 6">Belongs to the pseudouridine synthase RluA family.</text>
</comment>
<dbReference type="SUPFAM" id="SSF55120">
    <property type="entry name" value="Pseudouridine synthase"/>
    <property type="match status" value="1"/>
</dbReference>
<dbReference type="OrthoDB" id="9807829at2"/>
<dbReference type="InterPro" id="IPR002942">
    <property type="entry name" value="S4_RNA-bd"/>
</dbReference>
<dbReference type="EMBL" id="LR217725">
    <property type="protein sequence ID" value="VFP86950.1"/>
    <property type="molecule type" value="Genomic_DNA"/>
</dbReference>
<organism evidence="8 9">
    <name type="scientific">Candidatus Erwinia haradaeae</name>
    <dbReference type="NCBI Taxonomy" id="1922217"/>
    <lineage>
        <taxon>Bacteria</taxon>
        <taxon>Pseudomonadati</taxon>
        <taxon>Pseudomonadota</taxon>
        <taxon>Gammaproteobacteria</taxon>
        <taxon>Enterobacterales</taxon>
        <taxon>Erwiniaceae</taxon>
        <taxon>Erwinia</taxon>
    </lineage>
</organism>
<comment type="catalytic activity">
    <reaction evidence="3">
        <text>uridine(1911/1915/1917) in 23S rRNA = pseudouridine(1911/1915/1917) in 23S rRNA</text>
        <dbReference type="Rhea" id="RHEA:42524"/>
        <dbReference type="Rhea" id="RHEA-COMP:10097"/>
        <dbReference type="Rhea" id="RHEA-COMP:10098"/>
        <dbReference type="ChEBI" id="CHEBI:65314"/>
        <dbReference type="ChEBI" id="CHEBI:65315"/>
        <dbReference type="EC" id="5.4.99.23"/>
    </reaction>
</comment>
<evidence type="ECO:0000256" key="4">
    <source>
        <dbReference type="PIRSR" id="PIRSR606225-1"/>
    </source>
</evidence>
<evidence type="ECO:0000256" key="1">
    <source>
        <dbReference type="ARBA" id="ARBA00010876"/>
    </source>
</evidence>
<dbReference type="InterPro" id="IPR036986">
    <property type="entry name" value="S4_RNA-bd_sf"/>
</dbReference>
<comment type="function">
    <text evidence="6">Responsible for synthesis of pseudouridine from uracil.</text>
</comment>
<keyword evidence="9" id="KW-1185">Reference proteome</keyword>
<comment type="catalytic activity">
    <reaction evidence="6">
        <text>a uridine in RNA = a pseudouridine in RNA</text>
        <dbReference type="Rhea" id="RHEA:48348"/>
        <dbReference type="Rhea" id="RHEA-COMP:12068"/>
        <dbReference type="Rhea" id="RHEA-COMP:12069"/>
        <dbReference type="ChEBI" id="CHEBI:65314"/>
        <dbReference type="ChEBI" id="CHEBI:65315"/>
    </reaction>
</comment>
<dbReference type="PANTHER" id="PTHR21600">
    <property type="entry name" value="MITOCHONDRIAL RNA PSEUDOURIDINE SYNTHASE"/>
    <property type="match status" value="1"/>
</dbReference>
<accession>A0A451DJP7</accession>
<proteinExistence type="inferred from homology"/>
<dbReference type="Gene3D" id="3.10.290.10">
    <property type="entry name" value="RNA-binding S4 domain"/>
    <property type="match status" value="1"/>
</dbReference>
<dbReference type="CDD" id="cd02869">
    <property type="entry name" value="PseudoU_synth_RluA_like"/>
    <property type="match status" value="1"/>
</dbReference>
<dbReference type="CDD" id="cd00165">
    <property type="entry name" value="S4"/>
    <property type="match status" value="1"/>
</dbReference>
<dbReference type="InterPro" id="IPR006224">
    <property type="entry name" value="PsdUridine_synth_RluA-like_CS"/>
</dbReference>
<dbReference type="SMART" id="SM00363">
    <property type="entry name" value="S4"/>
    <property type="match status" value="1"/>
</dbReference>
<dbReference type="RefSeq" id="WP_072666255.1">
    <property type="nucleotide sequence ID" value="NZ_LR217725.1"/>
</dbReference>
<keyword evidence="2 6" id="KW-0413">Isomerase</keyword>
<dbReference type="InterPro" id="IPR006225">
    <property type="entry name" value="PsdUridine_synth_RluC/D"/>
</dbReference>
<dbReference type="Pfam" id="PF00849">
    <property type="entry name" value="PseudoU_synth_2"/>
    <property type="match status" value="1"/>
</dbReference>
<dbReference type="SUPFAM" id="SSF55174">
    <property type="entry name" value="Alpha-L RNA-binding motif"/>
    <property type="match status" value="1"/>
</dbReference>
<dbReference type="EC" id="5.4.99.-" evidence="6"/>
<evidence type="ECO:0000313" key="8">
    <source>
        <dbReference type="EMBL" id="VFP86950.1"/>
    </source>
</evidence>
<dbReference type="Pfam" id="PF01479">
    <property type="entry name" value="S4"/>
    <property type="match status" value="1"/>
</dbReference>
<dbReference type="NCBIfam" id="NF008385">
    <property type="entry name" value="PRK11180.1"/>
    <property type="match status" value="1"/>
</dbReference>
<dbReference type="Proteomes" id="UP000294462">
    <property type="component" value="Chromosome"/>
</dbReference>
<feature type="domain" description="RNA-binding S4" evidence="7">
    <location>
        <begin position="18"/>
        <end position="83"/>
    </location>
</feature>
<evidence type="ECO:0000259" key="7">
    <source>
        <dbReference type="SMART" id="SM00363"/>
    </source>
</evidence>
<dbReference type="InterPro" id="IPR050188">
    <property type="entry name" value="RluA_PseudoU_synthase"/>
</dbReference>
<evidence type="ECO:0000256" key="3">
    <source>
        <dbReference type="ARBA" id="ARBA00036882"/>
    </source>
</evidence>
<dbReference type="GO" id="GO:0160140">
    <property type="term" value="F:23S rRNA pseudouridine(1911/1915/1917) synthase activity"/>
    <property type="evidence" value="ECO:0007669"/>
    <property type="project" value="UniProtKB-EC"/>
</dbReference>
<dbReference type="AlphaFoldDB" id="A0A451DJP7"/>
<keyword evidence="5" id="KW-0694">RNA-binding</keyword>
<dbReference type="Gene3D" id="3.30.2350.10">
    <property type="entry name" value="Pseudouridine synthase"/>
    <property type="match status" value="1"/>
</dbReference>
<evidence type="ECO:0000256" key="2">
    <source>
        <dbReference type="ARBA" id="ARBA00023235"/>
    </source>
</evidence>
<feature type="active site" evidence="4">
    <location>
        <position position="139"/>
    </location>
</feature>
<dbReference type="GO" id="GO:0003723">
    <property type="term" value="F:RNA binding"/>
    <property type="evidence" value="ECO:0007669"/>
    <property type="project" value="UniProtKB-KW"/>
</dbReference>
<dbReference type="InterPro" id="IPR006145">
    <property type="entry name" value="PsdUridine_synth_RsuA/RluA"/>
</dbReference>
<dbReference type="NCBIfam" id="TIGR00005">
    <property type="entry name" value="rluA_subfam"/>
    <property type="match status" value="1"/>
</dbReference>